<evidence type="ECO:0000256" key="4">
    <source>
        <dbReference type="ARBA" id="ARBA00022842"/>
    </source>
</evidence>
<reference evidence="6 7" key="1">
    <citation type="journal article" date="2024" name="BMC Biol.">
        <title>Comparative genomics of Ascetosporea gives new insight into the evolutionary basis for animal parasitism in Rhizaria.</title>
        <authorList>
            <person name="Hiltunen Thoren M."/>
            <person name="Onut-Brannstrom I."/>
            <person name="Alfjorden A."/>
            <person name="Peckova H."/>
            <person name="Swords F."/>
            <person name="Hooper C."/>
            <person name="Holzer A.S."/>
            <person name="Bass D."/>
            <person name="Burki F."/>
        </authorList>
    </citation>
    <scope>NUCLEOTIDE SEQUENCE [LARGE SCALE GENOMIC DNA]</scope>
    <source>
        <strain evidence="6">20-A016</strain>
    </source>
</reference>
<dbReference type="PROSITE" id="PS00444">
    <property type="entry name" value="POLYPRENYL_SYNTHASE_2"/>
    <property type="match status" value="1"/>
</dbReference>
<dbReference type="SFLD" id="SFLDS00005">
    <property type="entry name" value="Isoprenoid_Synthase_Type_I"/>
    <property type="match status" value="1"/>
</dbReference>
<sequence>MEPKAFLENYRKQFEDCKNEFLDHFKGDLRLEQKFVDRIERLIDYNCHGGKNNRARSLVRMVKSISENQKKPFNAKLKQKTYVLACCIEILQSSLLVADDIADNSSLRRGKPCWYKCEDIKMDAVNDSYILESLVYFILKKHFSEEPIYVRLVDLHRDVILKTQIGQMIDLSFKGYPKNVKELCQRFSYKNFESIITFKTAYYTYFIPIMDALLLCGMHSKEQENAALKIAIELGKKFQIQDDFIDCYGDPSELGKIGKDIEENKCTWLVVKALEKATEAQKKIILVYRSQIKNRSFFADNFL</sequence>
<keyword evidence="7" id="KW-1185">Reference proteome</keyword>
<protein>
    <recommendedName>
        <fullName evidence="8">Farnesyl diphosphate synthase</fullName>
    </recommendedName>
</protein>
<comment type="cofactor">
    <cofactor evidence="1">
        <name>Mg(2+)</name>
        <dbReference type="ChEBI" id="CHEBI:18420"/>
    </cofactor>
</comment>
<dbReference type="Pfam" id="PF00348">
    <property type="entry name" value="polyprenyl_synt"/>
    <property type="match status" value="1"/>
</dbReference>
<gene>
    <name evidence="6" type="ORF">MHBO_002735</name>
</gene>
<dbReference type="SFLD" id="SFLDG01017">
    <property type="entry name" value="Polyprenyl_Transferase_Like"/>
    <property type="match status" value="1"/>
</dbReference>
<keyword evidence="2 5" id="KW-0808">Transferase</keyword>
<comment type="caution">
    <text evidence="6">The sequence shown here is derived from an EMBL/GenBank/DDBJ whole genome shotgun (WGS) entry which is preliminary data.</text>
</comment>
<accession>A0ABV2ANA9</accession>
<dbReference type="InterPro" id="IPR000092">
    <property type="entry name" value="Polyprenyl_synt"/>
</dbReference>
<dbReference type="PROSITE" id="PS00723">
    <property type="entry name" value="POLYPRENYL_SYNTHASE_1"/>
    <property type="match status" value="1"/>
</dbReference>
<evidence type="ECO:0000256" key="3">
    <source>
        <dbReference type="ARBA" id="ARBA00022723"/>
    </source>
</evidence>
<evidence type="ECO:0000313" key="7">
    <source>
        <dbReference type="Proteomes" id="UP001439008"/>
    </source>
</evidence>
<keyword evidence="4" id="KW-0460">Magnesium</keyword>
<evidence type="ECO:0000313" key="6">
    <source>
        <dbReference type="EMBL" id="MES1921163.1"/>
    </source>
</evidence>
<evidence type="ECO:0000256" key="2">
    <source>
        <dbReference type="ARBA" id="ARBA00022679"/>
    </source>
</evidence>
<organism evidence="6 7">
    <name type="scientific">Bonamia ostreae</name>
    <dbReference type="NCBI Taxonomy" id="126728"/>
    <lineage>
        <taxon>Eukaryota</taxon>
        <taxon>Sar</taxon>
        <taxon>Rhizaria</taxon>
        <taxon>Endomyxa</taxon>
        <taxon>Ascetosporea</taxon>
        <taxon>Haplosporida</taxon>
        <taxon>Bonamia</taxon>
    </lineage>
</organism>
<evidence type="ECO:0000256" key="5">
    <source>
        <dbReference type="RuleBase" id="RU004466"/>
    </source>
</evidence>
<comment type="similarity">
    <text evidence="5">Belongs to the FPP/GGPP synthase family.</text>
</comment>
<dbReference type="InterPro" id="IPR008949">
    <property type="entry name" value="Isoprenoid_synthase_dom_sf"/>
</dbReference>
<dbReference type="EMBL" id="JBDODL010001118">
    <property type="protein sequence ID" value="MES1921163.1"/>
    <property type="molecule type" value="Genomic_DNA"/>
</dbReference>
<dbReference type="CDD" id="cd00685">
    <property type="entry name" value="Trans_IPPS_HT"/>
    <property type="match status" value="1"/>
</dbReference>
<evidence type="ECO:0000256" key="1">
    <source>
        <dbReference type="ARBA" id="ARBA00001946"/>
    </source>
</evidence>
<proteinExistence type="inferred from homology"/>
<dbReference type="SUPFAM" id="SSF48576">
    <property type="entry name" value="Terpenoid synthases"/>
    <property type="match status" value="1"/>
</dbReference>
<dbReference type="PANTHER" id="PTHR11525:SF0">
    <property type="entry name" value="FARNESYL PYROPHOSPHATE SYNTHASE"/>
    <property type="match status" value="1"/>
</dbReference>
<dbReference type="Proteomes" id="UP001439008">
    <property type="component" value="Unassembled WGS sequence"/>
</dbReference>
<dbReference type="Gene3D" id="1.10.600.10">
    <property type="entry name" value="Farnesyl Diphosphate Synthase"/>
    <property type="match status" value="1"/>
</dbReference>
<evidence type="ECO:0008006" key="8">
    <source>
        <dbReference type="Google" id="ProtNLM"/>
    </source>
</evidence>
<name>A0ABV2ANA9_9EUKA</name>
<dbReference type="InterPro" id="IPR033749">
    <property type="entry name" value="Polyprenyl_synt_CS"/>
</dbReference>
<keyword evidence="3" id="KW-0479">Metal-binding</keyword>
<dbReference type="InterPro" id="IPR039702">
    <property type="entry name" value="FPS1-like"/>
</dbReference>
<dbReference type="PANTHER" id="PTHR11525">
    <property type="entry name" value="FARNESYL-PYROPHOSPHATE SYNTHETASE"/>
    <property type="match status" value="1"/>
</dbReference>